<keyword evidence="3" id="KW-1185">Reference proteome</keyword>
<reference evidence="2" key="1">
    <citation type="submission" date="2013-04" db="EMBL/GenBank/DDBJ databases">
        <authorList>
            <person name="Qu J."/>
            <person name="Murali S.C."/>
            <person name="Bandaranaike D."/>
            <person name="Bellair M."/>
            <person name="Blankenburg K."/>
            <person name="Chao H."/>
            <person name="Dinh H."/>
            <person name="Doddapaneni H."/>
            <person name="Downs B."/>
            <person name="Dugan-Rocha S."/>
            <person name="Elkadiri S."/>
            <person name="Gnanaolivu R.D."/>
            <person name="Hernandez B."/>
            <person name="Javaid M."/>
            <person name="Jayaseelan J.C."/>
            <person name="Lee S."/>
            <person name="Li M."/>
            <person name="Ming W."/>
            <person name="Munidasa M."/>
            <person name="Muniz J."/>
            <person name="Nguyen L."/>
            <person name="Ongeri F."/>
            <person name="Osuji N."/>
            <person name="Pu L.-L."/>
            <person name="Puazo M."/>
            <person name="Qu C."/>
            <person name="Quiroz J."/>
            <person name="Raj R."/>
            <person name="Weissenberger G."/>
            <person name="Xin Y."/>
            <person name="Zou X."/>
            <person name="Han Y."/>
            <person name="Richards S."/>
            <person name="Worley K."/>
            <person name="Muzny D."/>
            <person name="Gibbs R."/>
        </authorList>
    </citation>
    <scope>NUCLEOTIDE SEQUENCE</scope>
    <source>
        <strain evidence="2">Sampled in the wild</strain>
    </source>
</reference>
<dbReference type="OrthoDB" id="418748at2759"/>
<proteinExistence type="predicted"/>
<organism evidence="2 3">
    <name type="scientific">Ladona fulva</name>
    <name type="common">Scarce chaser dragonfly</name>
    <name type="synonym">Libellula fulva</name>
    <dbReference type="NCBI Taxonomy" id="123851"/>
    <lineage>
        <taxon>Eukaryota</taxon>
        <taxon>Metazoa</taxon>
        <taxon>Ecdysozoa</taxon>
        <taxon>Arthropoda</taxon>
        <taxon>Hexapoda</taxon>
        <taxon>Insecta</taxon>
        <taxon>Pterygota</taxon>
        <taxon>Palaeoptera</taxon>
        <taxon>Odonata</taxon>
        <taxon>Epiprocta</taxon>
        <taxon>Anisoptera</taxon>
        <taxon>Libelluloidea</taxon>
        <taxon>Libellulidae</taxon>
        <taxon>Ladona</taxon>
    </lineage>
</organism>
<dbReference type="Proteomes" id="UP000792457">
    <property type="component" value="Unassembled WGS sequence"/>
</dbReference>
<accession>A0A8K0KN48</accession>
<dbReference type="EMBL" id="KZ309157">
    <property type="protein sequence ID" value="KAG8237353.1"/>
    <property type="molecule type" value="Genomic_DNA"/>
</dbReference>
<evidence type="ECO:0000313" key="1">
    <source>
        <dbReference type="EMBL" id="KAG8237352.1"/>
    </source>
</evidence>
<sequence>MNLEQYYKSQQKYYRGGRKNPREMFQDRDANEVVVQDIFWKEVKCALRKMKNGKVFGSDQILVEVLKSLGYEKIYIPRDLMGKILHQE</sequence>
<dbReference type="EMBL" id="KZ309157">
    <property type="protein sequence ID" value="KAG8237352.1"/>
    <property type="molecule type" value="Genomic_DNA"/>
</dbReference>
<name>A0A8K0KN48_LADFU</name>
<protein>
    <submittedName>
        <fullName evidence="2">Uncharacterized protein</fullName>
    </submittedName>
</protein>
<comment type="caution">
    <text evidence="2">The sequence shown here is derived from an EMBL/GenBank/DDBJ whole genome shotgun (WGS) entry which is preliminary data.</text>
</comment>
<dbReference type="AlphaFoldDB" id="A0A8K0KN48"/>
<evidence type="ECO:0000313" key="2">
    <source>
        <dbReference type="EMBL" id="KAG8237353.1"/>
    </source>
</evidence>
<evidence type="ECO:0000313" key="3">
    <source>
        <dbReference type="Proteomes" id="UP000792457"/>
    </source>
</evidence>
<reference evidence="2" key="2">
    <citation type="submission" date="2017-10" db="EMBL/GenBank/DDBJ databases">
        <title>Ladona fulva Genome sequencing and assembly.</title>
        <authorList>
            <person name="Murali S."/>
            <person name="Richards S."/>
            <person name="Bandaranaike D."/>
            <person name="Bellair M."/>
            <person name="Blankenburg K."/>
            <person name="Chao H."/>
            <person name="Dinh H."/>
            <person name="Doddapaneni H."/>
            <person name="Dugan-Rocha S."/>
            <person name="Elkadiri S."/>
            <person name="Gnanaolivu R."/>
            <person name="Hernandez B."/>
            <person name="Skinner E."/>
            <person name="Javaid M."/>
            <person name="Lee S."/>
            <person name="Li M."/>
            <person name="Ming W."/>
            <person name="Munidasa M."/>
            <person name="Muniz J."/>
            <person name="Nguyen L."/>
            <person name="Hughes D."/>
            <person name="Osuji N."/>
            <person name="Pu L.-L."/>
            <person name="Puazo M."/>
            <person name="Qu C."/>
            <person name="Quiroz J."/>
            <person name="Raj R."/>
            <person name="Weissenberger G."/>
            <person name="Xin Y."/>
            <person name="Zou X."/>
            <person name="Han Y."/>
            <person name="Worley K."/>
            <person name="Muzny D."/>
            <person name="Gibbs R."/>
        </authorList>
    </citation>
    <scope>NUCLEOTIDE SEQUENCE</scope>
    <source>
        <strain evidence="2">Sampled in the wild</strain>
    </source>
</reference>
<gene>
    <name evidence="1" type="ORF">J437_LFUL016553</name>
    <name evidence="2" type="ORF">J437_LFUL016554</name>
</gene>